<evidence type="ECO:0000313" key="8">
    <source>
        <dbReference type="EMBL" id="ALI36090.1"/>
    </source>
</evidence>
<dbReference type="InterPro" id="IPR008927">
    <property type="entry name" value="6-PGluconate_DH-like_C_sf"/>
</dbReference>
<dbReference type="SUPFAM" id="SSF48179">
    <property type="entry name" value="6-phosphogluconate dehydrogenase C-terminal domain-like"/>
    <property type="match status" value="1"/>
</dbReference>
<dbReference type="GO" id="GO:0089714">
    <property type="term" value="F:UDP-N-acetyl-D-mannosamine dehydrogenase activity"/>
    <property type="evidence" value="ECO:0007669"/>
    <property type="project" value="UniProtKB-EC"/>
</dbReference>
<dbReference type="KEGG" id="taa:NMY3_01887"/>
<dbReference type="Gene3D" id="3.40.50.720">
    <property type="entry name" value="NAD(P)-binding Rossmann-like Domain"/>
    <property type="match status" value="2"/>
</dbReference>
<dbReference type="Pfam" id="PF00984">
    <property type="entry name" value="UDPG_MGDP_dh"/>
    <property type="match status" value="1"/>
</dbReference>
<dbReference type="GO" id="GO:0051287">
    <property type="term" value="F:NAD binding"/>
    <property type="evidence" value="ECO:0007669"/>
    <property type="project" value="InterPro"/>
</dbReference>
<dbReference type="PANTHER" id="PTHR43491">
    <property type="entry name" value="UDP-N-ACETYL-D-MANNOSAMINE DEHYDROGENASE"/>
    <property type="match status" value="1"/>
</dbReference>
<evidence type="ECO:0000256" key="2">
    <source>
        <dbReference type="ARBA" id="ARBA00016796"/>
    </source>
</evidence>
<dbReference type="EMBL" id="CP012850">
    <property type="protein sequence ID" value="ALI36090.1"/>
    <property type="molecule type" value="Genomic_DNA"/>
</dbReference>
<dbReference type="InterPro" id="IPR028359">
    <property type="entry name" value="UDP_ManNAc/GlcNAc_DH"/>
</dbReference>
<dbReference type="AlphaFoldDB" id="A0A654LZ82"/>
<protein>
    <recommendedName>
        <fullName evidence="2">UDP-N-acetyl-D-mannosamine dehydrogenase</fullName>
        <ecNumber evidence="1">1.1.1.336</ecNumber>
    </recommendedName>
    <alternativeName>
        <fullName evidence="3">UDP-ManNAc 6-dehydrogenase</fullName>
    </alternativeName>
</protein>
<sequence>MKEETKTMYNYNYKNNYNKVVIIGLGQLGLPVAKYVKEHGFDTFGYDINQKTMQSAEANYGIKQATNFGDFDVLIICVSTHRPDDMFTPQVDGLMSVVEKISREAKAGALISIESTIPKGTSKRVFEKVDHRLHVVHAPHRWYALEEEVHGVNQLRIVGGVSNCCLQHGLNFYDGREVVPQTTETANDKLSETSLIDNSNTNATTNSNNHVHFQQQQSTNHGRVTIPSTTTSMARTTGLKTLSIPMHPVSSVEVAELTKIVENAHRYLQIAFAEELYLYCKSNSISFSELRESLNTKWNVEVLEPRDGIGGHCLPKDTKMFINSSNTIRSKILQAAVEIDEDYREYIQSREKKGSMGSVAITKDKKTQEVEPNQLLYSKKIN</sequence>
<dbReference type="InterPro" id="IPR036291">
    <property type="entry name" value="NAD(P)-bd_dom_sf"/>
</dbReference>
<dbReference type="PIRSF" id="PIRSF000124">
    <property type="entry name" value="UDPglc_GDPman_dh"/>
    <property type="match status" value="1"/>
</dbReference>
<dbReference type="SUPFAM" id="SSF51735">
    <property type="entry name" value="NAD(P)-binding Rossmann-fold domains"/>
    <property type="match status" value="1"/>
</dbReference>
<gene>
    <name evidence="8" type="primary">wbpA_2</name>
    <name evidence="8" type="ORF">NMY3_01887</name>
</gene>
<proteinExistence type="inferred from homology"/>
<evidence type="ECO:0000256" key="1">
    <source>
        <dbReference type="ARBA" id="ARBA00012935"/>
    </source>
</evidence>
<evidence type="ECO:0000259" key="7">
    <source>
        <dbReference type="Pfam" id="PF03721"/>
    </source>
</evidence>
<feature type="domain" description="UDP-glucose/GDP-mannose dehydrogenase dimerisation" evidence="6">
    <location>
        <begin position="254"/>
        <end position="341"/>
    </location>
</feature>
<evidence type="ECO:0000313" key="9">
    <source>
        <dbReference type="Proteomes" id="UP000058925"/>
    </source>
</evidence>
<dbReference type="GO" id="GO:0016628">
    <property type="term" value="F:oxidoreductase activity, acting on the CH-CH group of donors, NAD or NADP as acceptor"/>
    <property type="evidence" value="ECO:0007669"/>
    <property type="project" value="InterPro"/>
</dbReference>
<evidence type="ECO:0000256" key="3">
    <source>
        <dbReference type="ARBA" id="ARBA00030172"/>
    </source>
</evidence>
<dbReference type="Proteomes" id="UP000058925">
    <property type="component" value="Chromosome"/>
</dbReference>
<feature type="domain" description="UDP-glucose/GDP-mannose dehydrogenase N-terminal" evidence="7">
    <location>
        <begin position="64"/>
        <end position="166"/>
    </location>
</feature>
<keyword evidence="8" id="KW-0560">Oxidoreductase</keyword>
<dbReference type="Pfam" id="PF03721">
    <property type="entry name" value="UDPG_MGDP_dh_N"/>
    <property type="match status" value="1"/>
</dbReference>
<comment type="similarity">
    <text evidence="5">Belongs to the UDP-glucose/GDP-mannose dehydrogenase family.</text>
</comment>
<dbReference type="GO" id="GO:0000271">
    <property type="term" value="P:polysaccharide biosynthetic process"/>
    <property type="evidence" value="ECO:0007669"/>
    <property type="project" value="InterPro"/>
</dbReference>
<dbReference type="PIRSF" id="PIRSF500136">
    <property type="entry name" value="UDP_ManNAc_DH"/>
    <property type="match status" value="1"/>
</dbReference>
<accession>A0A654LZ82</accession>
<evidence type="ECO:0000256" key="5">
    <source>
        <dbReference type="PIRNR" id="PIRNR000124"/>
    </source>
</evidence>
<comment type="catalytic activity">
    <reaction evidence="4">
        <text>UDP-N-acetyl-alpha-D-mannosamine + 2 NAD(+) + H2O = UDP-N-acetyl-alpha-D-mannosaminouronate + 2 NADH + 3 H(+)</text>
        <dbReference type="Rhea" id="RHEA:25780"/>
        <dbReference type="ChEBI" id="CHEBI:15377"/>
        <dbReference type="ChEBI" id="CHEBI:15378"/>
        <dbReference type="ChEBI" id="CHEBI:57540"/>
        <dbReference type="ChEBI" id="CHEBI:57945"/>
        <dbReference type="ChEBI" id="CHEBI:68623"/>
        <dbReference type="ChEBI" id="CHEBI:70731"/>
        <dbReference type="EC" id="1.1.1.336"/>
    </reaction>
</comment>
<evidence type="ECO:0000256" key="4">
    <source>
        <dbReference type="ARBA" id="ARBA00049130"/>
    </source>
</evidence>
<keyword evidence="9" id="KW-1185">Reference proteome</keyword>
<dbReference type="InterPro" id="IPR001732">
    <property type="entry name" value="UDP-Glc/GDP-Man_DH_N"/>
</dbReference>
<dbReference type="PANTHER" id="PTHR43491:SF1">
    <property type="entry name" value="UDP-N-ACETYL-D-MANNOSAMINE DEHYDROGENASE"/>
    <property type="match status" value="1"/>
</dbReference>
<reference evidence="9" key="1">
    <citation type="submission" date="2015-10" db="EMBL/GenBank/DDBJ databases">
        <title>Niche specialization of a soil ammonia-oxidizing archaeon, Candidatus Nitrosocosmicus oleophilus.</title>
        <authorList>
            <person name="Jung M.-Y."/>
            <person name="Rhee S.-K."/>
        </authorList>
    </citation>
    <scope>NUCLEOTIDE SEQUENCE [LARGE SCALE GENOMIC DNA]</scope>
    <source>
        <strain evidence="9">MY3</strain>
    </source>
</reference>
<organism evidence="8 9">
    <name type="scientific">Candidatus Nitrosocosmicus oleophilus</name>
    <dbReference type="NCBI Taxonomy" id="1353260"/>
    <lineage>
        <taxon>Archaea</taxon>
        <taxon>Nitrososphaerota</taxon>
        <taxon>Nitrososphaeria</taxon>
        <taxon>Nitrososphaerales</taxon>
        <taxon>Nitrososphaeraceae</taxon>
        <taxon>Candidatus Nitrosocosmicus</taxon>
    </lineage>
</organism>
<dbReference type="InterPro" id="IPR014026">
    <property type="entry name" value="UDP-Glc/GDP-Man_DH_dimer"/>
</dbReference>
<evidence type="ECO:0000259" key="6">
    <source>
        <dbReference type="Pfam" id="PF00984"/>
    </source>
</evidence>
<dbReference type="InterPro" id="IPR017476">
    <property type="entry name" value="UDP-Glc/GDP-Man"/>
</dbReference>
<dbReference type="EC" id="1.1.1.336" evidence="1"/>
<name>A0A654LZ82_9ARCH</name>